<dbReference type="GO" id="GO:0007411">
    <property type="term" value="P:axon guidance"/>
    <property type="evidence" value="ECO:0007669"/>
    <property type="project" value="TreeGrafter"/>
</dbReference>
<organism evidence="9 10">
    <name type="scientific">Hucho hucho</name>
    <name type="common">huchen</name>
    <dbReference type="NCBI Taxonomy" id="62062"/>
    <lineage>
        <taxon>Eukaryota</taxon>
        <taxon>Metazoa</taxon>
        <taxon>Chordata</taxon>
        <taxon>Craniata</taxon>
        <taxon>Vertebrata</taxon>
        <taxon>Euteleostomi</taxon>
        <taxon>Actinopterygii</taxon>
        <taxon>Neopterygii</taxon>
        <taxon>Teleostei</taxon>
        <taxon>Protacanthopterygii</taxon>
        <taxon>Salmoniformes</taxon>
        <taxon>Salmonidae</taxon>
        <taxon>Salmoninae</taxon>
        <taxon>Hucho</taxon>
    </lineage>
</organism>
<dbReference type="PANTHER" id="PTHR45836">
    <property type="entry name" value="SLIT HOMOLOG"/>
    <property type="match status" value="1"/>
</dbReference>
<feature type="disulfide bond" evidence="7">
    <location>
        <begin position="69"/>
        <end position="78"/>
    </location>
</feature>
<dbReference type="Pfam" id="PF00008">
    <property type="entry name" value="EGF"/>
    <property type="match status" value="3"/>
</dbReference>
<dbReference type="CDD" id="cd00054">
    <property type="entry name" value="EGF_CA"/>
    <property type="match status" value="3"/>
</dbReference>
<evidence type="ECO:0000256" key="4">
    <source>
        <dbReference type="ARBA" id="ARBA00022737"/>
    </source>
</evidence>
<feature type="disulfide bond" evidence="7">
    <location>
        <begin position="109"/>
        <end position="118"/>
    </location>
</feature>
<keyword evidence="10" id="KW-1185">Reference proteome</keyword>
<dbReference type="InterPro" id="IPR000152">
    <property type="entry name" value="EGF-type_Asp/Asn_hydroxyl_site"/>
</dbReference>
<comment type="caution">
    <text evidence="7">Lacks conserved residue(s) required for the propagation of feature annotation.</text>
</comment>
<reference evidence="10" key="1">
    <citation type="submission" date="2018-06" db="EMBL/GenBank/DDBJ databases">
        <title>Genome assembly of Danube salmon.</title>
        <authorList>
            <person name="Macqueen D.J."/>
            <person name="Gundappa M.K."/>
        </authorList>
    </citation>
    <scope>NUCLEOTIDE SEQUENCE [LARGE SCALE GENOMIC DNA]</scope>
</reference>
<dbReference type="PROSITE" id="PS01186">
    <property type="entry name" value="EGF_2"/>
    <property type="match status" value="2"/>
</dbReference>
<dbReference type="InterPro" id="IPR018097">
    <property type="entry name" value="EGF_Ca-bd_CS"/>
</dbReference>
<dbReference type="GO" id="GO:0048495">
    <property type="term" value="F:Roundabout binding"/>
    <property type="evidence" value="ECO:0007669"/>
    <property type="project" value="TreeGrafter"/>
</dbReference>
<dbReference type="InterPro" id="IPR051355">
    <property type="entry name" value="Notch/Slit_guidance"/>
</dbReference>
<accession>A0A4W5KG56</accession>
<evidence type="ECO:0000259" key="8">
    <source>
        <dbReference type="PROSITE" id="PS50026"/>
    </source>
</evidence>
<dbReference type="Gene3D" id="2.10.25.10">
    <property type="entry name" value="Laminin"/>
    <property type="match status" value="3"/>
</dbReference>
<dbReference type="STRING" id="62062.ENSHHUP00000015197"/>
<dbReference type="InterPro" id="IPR001881">
    <property type="entry name" value="EGF-like_Ca-bd_dom"/>
</dbReference>
<dbReference type="InterPro" id="IPR000742">
    <property type="entry name" value="EGF"/>
</dbReference>
<dbReference type="PROSITE" id="PS50026">
    <property type="entry name" value="EGF_3"/>
    <property type="match status" value="3"/>
</dbReference>
<dbReference type="FunFam" id="2.10.25.10:FF:000080">
    <property type="entry name" value="Neurogenic locus notch 1"/>
    <property type="match status" value="1"/>
</dbReference>
<feature type="domain" description="EGF-like" evidence="8">
    <location>
        <begin position="81"/>
        <end position="119"/>
    </location>
</feature>
<dbReference type="FunFam" id="2.10.25.10:FF:000063">
    <property type="entry name" value="Slit guidance ligand 2"/>
    <property type="match status" value="1"/>
</dbReference>
<dbReference type="Ensembl" id="ENSHHUT00000015727.1">
    <property type="protein sequence ID" value="ENSHHUP00000015197.1"/>
    <property type="gene ID" value="ENSHHUG00000009449.1"/>
</dbReference>
<keyword evidence="5" id="KW-0221">Differentiation</keyword>
<feature type="disulfide bond" evidence="7">
    <location>
        <begin position="90"/>
        <end position="107"/>
    </location>
</feature>
<keyword evidence="3" id="KW-0732">Signal</keyword>
<evidence type="ECO:0000313" key="10">
    <source>
        <dbReference type="Proteomes" id="UP000314982"/>
    </source>
</evidence>
<evidence type="ECO:0000256" key="6">
    <source>
        <dbReference type="ARBA" id="ARBA00023157"/>
    </source>
</evidence>
<proteinExistence type="predicted"/>
<protein>
    <recommendedName>
        <fullName evidence="8">EGF-like domain-containing protein</fullName>
    </recommendedName>
</protein>
<evidence type="ECO:0000256" key="2">
    <source>
        <dbReference type="ARBA" id="ARBA00022536"/>
    </source>
</evidence>
<keyword evidence="6 7" id="KW-1015">Disulfide bond</keyword>
<dbReference type="SUPFAM" id="SSF57196">
    <property type="entry name" value="EGF/Laminin"/>
    <property type="match status" value="3"/>
</dbReference>
<dbReference type="GeneTree" id="ENSGT00940000160615"/>
<reference evidence="9" key="2">
    <citation type="submission" date="2025-08" db="UniProtKB">
        <authorList>
            <consortium name="Ensembl"/>
        </authorList>
    </citation>
    <scope>IDENTIFICATION</scope>
</reference>
<name>A0A4W5KG56_9TELE</name>
<dbReference type="SMART" id="SM00179">
    <property type="entry name" value="EGF_CA"/>
    <property type="match status" value="3"/>
</dbReference>
<evidence type="ECO:0000256" key="5">
    <source>
        <dbReference type="ARBA" id="ARBA00022782"/>
    </source>
</evidence>
<keyword evidence="2 7" id="KW-0245">EGF-like domain</keyword>
<keyword evidence="1" id="KW-0217">Developmental protein</keyword>
<dbReference type="GO" id="GO:0005509">
    <property type="term" value="F:calcium ion binding"/>
    <property type="evidence" value="ECO:0007669"/>
    <property type="project" value="InterPro"/>
</dbReference>
<sequence>KVISSYFHWTPERWRQLVGTLVQFQLFFSPSPGPVETSVQAKCSPCVSGPCQNHGVCQSDPVELYTCVCAPGFTGKYCETPVDVCASNPCTNGGTCISDEQTRRFSCSCLVGFHGSFCEVDVDDCEDHGCENGATCVDGVGNYTCFCPPFYIGMIIDIP</sequence>
<keyword evidence="4" id="KW-0677">Repeat</keyword>
<dbReference type="AlphaFoldDB" id="A0A4W5KG56"/>
<reference evidence="9" key="3">
    <citation type="submission" date="2025-09" db="UniProtKB">
        <authorList>
            <consortium name="Ensembl"/>
        </authorList>
    </citation>
    <scope>IDENTIFICATION</scope>
</reference>
<evidence type="ECO:0000313" key="9">
    <source>
        <dbReference type="Ensembl" id="ENSHHUP00000015197.1"/>
    </source>
</evidence>
<dbReference type="SMART" id="SM00181">
    <property type="entry name" value="EGF"/>
    <property type="match status" value="3"/>
</dbReference>
<feature type="domain" description="EGF-like" evidence="8">
    <location>
        <begin position="121"/>
        <end position="157"/>
    </location>
</feature>
<dbReference type="GO" id="GO:0008201">
    <property type="term" value="F:heparin binding"/>
    <property type="evidence" value="ECO:0007669"/>
    <property type="project" value="TreeGrafter"/>
</dbReference>
<evidence type="ECO:0000256" key="3">
    <source>
        <dbReference type="ARBA" id="ARBA00022729"/>
    </source>
</evidence>
<dbReference type="PRINTS" id="PR00010">
    <property type="entry name" value="EGFBLOOD"/>
</dbReference>
<dbReference type="PROSITE" id="PS01187">
    <property type="entry name" value="EGF_CA"/>
    <property type="match status" value="1"/>
</dbReference>
<dbReference type="PANTHER" id="PTHR45836:SF4">
    <property type="entry name" value="PROTEIN SLIT"/>
    <property type="match status" value="1"/>
</dbReference>
<dbReference type="PROSITE" id="PS00022">
    <property type="entry name" value="EGF_1"/>
    <property type="match status" value="2"/>
</dbReference>
<dbReference type="FunFam" id="2.10.25.10:FF:000602">
    <property type="entry name" value="Notch receptor protein"/>
    <property type="match status" value="1"/>
</dbReference>
<evidence type="ECO:0000256" key="7">
    <source>
        <dbReference type="PROSITE-ProRule" id="PRU00076"/>
    </source>
</evidence>
<dbReference type="Proteomes" id="UP000314982">
    <property type="component" value="Unassembled WGS sequence"/>
</dbReference>
<dbReference type="PROSITE" id="PS00010">
    <property type="entry name" value="ASX_HYDROXYL"/>
    <property type="match status" value="1"/>
</dbReference>
<evidence type="ECO:0000256" key="1">
    <source>
        <dbReference type="ARBA" id="ARBA00022473"/>
    </source>
</evidence>
<feature type="domain" description="EGF-like" evidence="8">
    <location>
        <begin position="44"/>
        <end position="79"/>
    </location>
</feature>